<comment type="similarity">
    <text evidence="1 2">Belongs to the anti-sigma-factor antagonist family.</text>
</comment>
<gene>
    <name evidence="4" type="ORF">AJAP_11905</name>
</gene>
<accession>A0A075UYL5</accession>
<feature type="domain" description="STAS" evidence="3">
    <location>
        <begin position="39"/>
        <end position="149"/>
    </location>
</feature>
<evidence type="ECO:0000256" key="1">
    <source>
        <dbReference type="ARBA" id="ARBA00009013"/>
    </source>
</evidence>
<evidence type="ECO:0000256" key="2">
    <source>
        <dbReference type="RuleBase" id="RU003749"/>
    </source>
</evidence>
<dbReference type="AlphaFoldDB" id="A0A075UYL5"/>
<evidence type="ECO:0000313" key="4">
    <source>
        <dbReference type="EMBL" id="AIG75265.1"/>
    </source>
</evidence>
<dbReference type="GO" id="GO:0043856">
    <property type="term" value="F:anti-sigma factor antagonist activity"/>
    <property type="evidence" value="ECO:0007669"/>
    <property type="project" value="InterPro"/>
</dbReference>
<dbReference type="InterPro" id="IPR003658">
    <property type="entry name" value="Anti-sigma_ant"/>
</dbReference>
<dbReference type="CDD" id="cd07043">
    <property type="entry name" value="STAS_anti-anti-sigma_factors"/>
    <property type="match status" value="1"/>
</dbReference>
<keyword evidence="5" id="KW-1185">Reference proteome</keyword>
<dbReference type="HOGENOM" id="CLU_115403_3_1_11"/>
<name>A0A075UYL5_9PSEU</name>
<dbReference type="SUPFAM" id="SSF52091">
    <property type="entry name" value="SpoIIaa-like"/>
    <property type="match status" value="1"/>
</dbReference>
<dbReference type="PROSITE" id="PS50801">
    <property type="entry name" value="STAS"/>
    <property type="match status" value="1"/>
</dbReference>
<dbReference type="InterPro" id="IPR002645">
    <property type="entry name" value="STAS_dom"/>
</dbReference>
<protein>
    <recommendedName>
        <fullName evidence="2">Anti-sigma factor antagonist</fullName>
    </recommendedName>
</protein>
<evidence type="ECO:0000313" key="5">
    <source>
        <dbReference type="Proteomes" id="UP000028492"/>
    </source>
</evidence>
<dbReference type="Proteomes" id="UP000028492">
    <property type="component" value="Chromosome"/>
</dbReference>
<dbReference type="Pfam" id="PF01740">
    <property type="entry name" value="STAS"/>
    <property type="match status" value="1"/>
</dbReference>
<dbReference type="eggNOG" id="COG1366">
    <property type="taxonomic scope" value="Bacteria"/>
</dbReference>
<dbReference type="KEGG" id="aja:AJAP_11905"/>
<dbReference type="NCBIfam" id="TIGR00377">
    <property type="entry name" value="ant_ant_sig"/>
    <property type="match status" value="1"/>
</dbReference>
<dbReference type="PANTHER" id="PTHR33495">
    <property type="entry name" value="ANTI-SIGMA FACTOR ANTAGONIST TM_1081-RELATED-RELATED"/>
    <property type="match status" value="1"/>
</dbReference>
<dbReference type="InterPro" id="IPR036513">
    <property type="entry name" value="STAS_dom_sf"/>
</dbReference>
<dbReference type="PANTHER" id="PTHR33495:SF2">
    <property type="entry name" value="ANTI-SIGMA FACTOR ANTAGONIST TM_1081-RELATED"/>
    <property type="match status" value="1"/>
</dbReference>
<evidence type="ECO:0000259" key="3">
    <source>
        <dbReference type="PROSITE" id="PS50801"/>
    </source>
</evidence>
<reference evidence="4 5" key="1">
    <citation type="journal article" date="2014" name="J. Biotechnol.">
        <title>Complete genome sequence of the actinobacterium Amycolatopsis japonica MG417-CF17(T) (=DSM 44213T) producing (S,S)-N,N'-ethylenediaminedisuccinic acid.</title>
        <authorList>
            <person name="Stegmann E."/>
            <person name="Albersmeier A."/>
            <person name="Spohn M."/>
            <person name="Gert H."/>
            <person name="Weber T."/>
            <person name="Wohlleben W."/>
            <person name="Kalinowski J."/>
            <person name="Ruckert C."/>
        </authorList>
    </citation>
    <scope>NUCLEOTIDE SEQUENCE [LARGE SCALE GENOMIC DNA]</scope>
    <source>
        <strain evidence="5">MG417-CF17 (DSM 44213)</strain>
    </source>
</reference>
<dbReference type="EMBL" id="CP008953">
    <property type="protein sequence ID" value="AIG75265.1"/>
    <property type="molecule type" value="Genomic_DNA"/>
</dbReference>
<dbReference type="STRING" id="208439.AJAP_11905"/>
<sequence>MRRGTGEIRTGVASRGIAGPVPSILVSHPSQAEPPPPDLDIVRRVVSGGVVVAVTGEVDTEAAPALRTAVMSAIDDTAGTCVLDLATVDFLDSAGLATLITTDAYAKEQGKSLRIAVDSNSPVIRPIEITGLDIVLRLYHTVDEALQASNRR</sequence>
<proteinExistence type="inferred from homology"/>
<organism evidence="4 5">
    <name type="scientific">Amycolatopsis japonica</name>
    <dbReference type="NCBI Taxonomy" id="208439"/>
    <lineage>
        <taxon>Bacteria</taxon>
        <taxon>Bacillati</taxon>
        <taxon>Actinomycetota</taxon>
        <taxon>Actinomycetes</taxon>
        <taxon>Pseudonocardiales</taxon>
        <taxon>Pseudonocardiaceae</taxon>
        <taxon>Amycolatopsis</taxon>
        <taxon>Amycolatopsis japonica group</taxon>
    </lineage>
</organism>
<dbReference type="Gene3D" id="3.30.750.24">
    <property type="entry name" value="STAS domain"/>
    <property type="match status" value="1"/>
</dbReference>